<dbReference type="AlphaFoldDB" id="A0A9J5YNJ4"/>
<protein>
    <submittedName>
        <fullName evidence="1">Uncharacterized protein</fullName>
    </submittedName>
</protein>
<keyword evidence="2" id="KW-1185">Reference proteome</keyword>
<comment type="caution">
    <text evidence="1">The sequence shown here is derived from an EMBL/GenBank/DDBJ whole genome shotgun (WGS) entry which is preliminary data.</text>
</comment>
<name>A0A9J5YNJ4_SOLCO</name>
<reference evidence="1 2" key="1">
    <citation type="submission" date="2020-09" db="EMBL/GenBank/DDBJ databases">
        <title>De no assembly of potato wild relative species, Solanum commersonii.</title>
        <authorList>
            <person name="Cho K."/>
        </authorList>
    </citation>
    <scope>NUCLEOTIDE SEQUENCE [LARGE SCALE GENOMIC DNA]</scope>
    <source>
        <strain evidence="1">LZ3.2</strain>
        <tissue evidence="1">Leaf</tissue>
    </source>
</reference>
<sequence length="61" mass="7267">MNFYNTLYDLVCTFDEEASIHHFKQCIGMLSDVSEIETQLLECIRNWNAMYPDSTKFKRLL</sequence>
<evidence type="ECO:0000313" key="1">
    <source>
        <dbReference type="EMBL" id="KAG5601295.1"/>
    </source>
</evidence>
<accession>A0A9J5YNJ4</accession>
<gene>
    <name evidence="1" type="ORF">H5410_032665</name>
</gene>
<organism evidence="1 2">
    <name type="scientific">Solanum commersonii</name>
    <name type="common">Commerson's wild potato</name>
    <name type="synonym">Commerson's nightshade</name>
    <dbReference type="NCBI Taxonomy" id="4109"/>
    <lineage>
        <taxon>Eukaryota</taxon>
        <taxon>Viridiplantae</taxon>
        <taxon>Streptophyta</taxon>
        <taxon>Embryophyta</taxon>
        <taxon>Tracheophyta</taxon>
        <taxon>Spermatophyta</taxon>
        <taxon>Magnoliopsida</taxon>
        <taxon>eudicotyledons</taxon>
        <taxon>Gunneridae</taxon>
        <taxon>Pentapetalae</taxon>
        <taxon>asterids</taxon>
        <taxon>lamiids</taxon>
        <taxon>Solanales</taxon>
        <taxon>Solanaceae</taxon>
        <taxon>Solanoideae</taxon>
        <taxon>Solaneae</taxon>
        <taxon>Solanum</taxon>
    </lineage>
</organism>
<dbReference type="Proteomes" id="UP000824120">
    <property type="component" value="Chromosome 6"/>
</dbReference>
<proteinExistence type="predicted"/>
<dbReference type="EMBL" id="JACXVP010000006">
    <property type="protein sequence ID" value="KAG5601295.1"/>
    <property type="molecule type" value="Genomic_DNA"/>
</dbReference>
<evidence type="ECO:0000313" key="2">
    <source>
        <dbReference type="Proteomes" id="UP000824120"/>
    </source>
</evidence>